<dbReference type="RefSeq" id="WP_209480524.1">
    <property type="nucleotide sequence ID" value="NZ_JAGGKK010000009.1"/>
</dbReference>
<gene>
    <name evidence="2" type="ORF">J2Z82_001923</name>
</gene>
<name>A0ABS4HDI9_9BACI</name>
<evidence type="ECO:0000313" key="2">
    <source>
        <dbReference type="EMBL" id="MBP1948986.1"/>
    </source>
</evidence>
<comment type="caution">
    <text evidence="2">The sequence shown here is derived from an EMBL/GenBank/DDBJ whole genome shotgun (WGS) entry which is preliminary data.</text>
</comment>
<proteinExistence type="predicted"/>
<accession>A0ABS4HDI9</accession>
<dbReference type="Proteomes" id="UP001519328">
    <property type="component" value="Unassembled WGS sequence"/>
</dbReference>
<protein>
    <submittedName>
        <fullName evidence="2">Uncharacterized protein</fullName>
    </submittedName>
</protein>
<evidence type="ECO:0000256" key="1">
    <source>
        <dbReference type="SAM" id="Phobius"/>
    </source>
</evidence>
<sequence length="69" mass="7460">MMKRIDFGVKLLMTSAIIYGSALIASAIYAAEFRNFSMALKEIGTIPLTIASITALAGIYVIIYAIKKS</sequence>
<keyword evidence="3" id="KW-1185">Reference proteome</keyword>
<keyword evidence="1" id="KW-0812">Transmembrane</keyword>
<keyword evidence="1" id="KW-0472">Membrane</keyword>
<keyword evidence="1" id="KW-1133">Transmembrane helix</keyword>
<feature type="transmembrane region" description="Helical" evidence="1">
    <location>
        <begin position="12"/>
        <end position="31"/>
    </location>
</feature>
<dbReference type="EMBL" id="JAGGKK010000009">
    <property type="protein sequence ID" value="MBP1948986.1"/>
    <property type="molecule type" value="Genomic_DNA"/>
</dbReference>
<evidence type="ECO:0000313" key="3">
    <source>
        <dbReference type="Proteomes" id="UP001519328"/>
    </source>
</evidence>
<organism evidence="2 3">
    <name type="scientific">Virgibacillus litoralis</name>
    <dbReference type="NCBI Taxonomy" id="578221"/>
    <lineage>
        <taxon>Bacteria</taxon>
        <taxon>Bacillati</taxon>
        <taxon>Bacillota</taxon>
        <taxon>Bacilli</taxon>
        <taxon>Bacillales</taxon>
        <taxon>Bacillaceae</taxon>
        <taxon>Virgibacillus</taxon>
    </lineage>
</organism>
<feature type="transmembrane region" description="Helical" evidence="1">
    <location>
        <begin position="43"/>
        <end position="66"/>
    </location>
</feature>
<reference evidence="2 3" key="1">
    <citation type="submission" date="2021-03" db="EMBL/GenBank/DDBJ databases">
        <title>Genomic Encyclopedia of Type Strains, Phase IV (KMG-IV): sequencing the most valuable type-strain genomes for metagenomic binning, comparative biology and taxonomic classification.</title>
        <authorList>
            <person name="Goeker M."/>
        </authorList>
    </citation>
    <scope>NUCLEOTIDE SEQUENCE [LARGE SCALE GENOMIC DNA]</scope>
    <source>
        <strain evidence="2 3">DSM 21085</strain>
    </source>
</reference>